<dbReference type="Pfam" id="PF05389">
    <property type="entry name" value="MecA"/>
    <property type="match status" value="1"/>
</dbReference>
<dbReference type="PIRSF" id="PIRSF029008">
    <property type="entry name" value="MecA"/>
    <property type="match status" value="1"/>
</dbReference>
<dbReference type="PATRIC" id="fig|1415168.3.peg.692"/>
<gene>
    <name evidence="2" type="ORF">U725_00653</name>
</gene>
<name>A0A084AD14_LACLC</name>
<sequence length="233" mass="27046">MKYEDINENTIKITLSFDDLTDYDIKLSDFFGNQEVIEQFFYELVDELGLENRFGNVGMLTFQIQPFPQGVHMIVHEEAMLGEGGEIPDDPEEFEELMTGFYNKLNEIGADMARERGITDFKPGLGLPGAKKEEAEHEPDFIYYSIRYDDMMSVLTGIKNVKFADEESEFYRYDGNFYLVVLDNQKAKGKMHVESTRSRMMEYGEATKMSREFLQEYGECLITTRALDVLRKI</sequence>
<evidence type="ECO:0000313" key="2">
    <source>
        <dbReference type="EMBL" id="KEY63193.1"/>
    </source>
</evidence>
<reference evidence="2 3" key="1">
    <citation type="submission" date="2014-06" db="EMBL/GenBank/DDBJ databases">
        <title>Draft genome sequence of the putrescine producing strain Lactococcus lactis subsp cremoris GE214.</title>
        <authorList>
            <person name="Ladero V."/>
            <person name="Linares D.M."/>
            <person name="del Rio B."/>
            <person name="Mayo B."/>
            <person name="Martin M.C."/>
            <person name="Fernandez M."/>
            <person name="Alvarez M.A."/>
        </authorList>
    </citation>
    <scope>NUCLEOTIDE SEQUENCE [LARGE SCALE GENOMIC DNA]</scope>
    <source>
        <strain evidence="2 3">GE214</strain>
    </source>
</reference>
<dbReference type="GeneID" id="61110123"/>
<dbReference type="Proteomes" id="UP000028401">
    <property type="component" value="Unassembled WGS sequence"/>
</dbReference>
<comment type="caution">
    <text evidence="2">The sequence shown here is derived from an EMBL/GenBank/DDBJ whole genome shotgun (WGS) entry which is preliminary data.</text>
</comment>
<comment type="similarity">
    <text evidence="1">Belongs to the MecA family.</text>
</comment>
<dbReference type="PANTHER" id="PTHR39161:SF1">
    <property type="entry name" value="ADAPTER PROTEIN MECA 1"/>
    <property type="match status" value="1"/>
</dbReference>
<evidence type="ECO:0000256" key="1">
    <source>
        <dbReference type="ARBA" id="ARBA00005397"/>
    </source>
</evidence>
<dbReference type="PANTHER" id="PTHR39161">
    <property type="entry name" value="ADAPTER PROTEIN MECA"/>
    <property type="match status" value="1"/>
</dbReference>
<dbReference type="RefSeq" id="WP_011676802.1">
    <property type="nucleotide sequence ID" value="NZ_AZSI01000013.1"/>
</dbReference>
<dbReference type="AlphaFoldDB" id="A0A084AD14"/>
<evidence type="ECO:0000313" key="3">
    <source>
        <dbReference type="Proteomes" id="UP000028401"/>
    </source>
</evidence>
<dbReference type="EMBL" id="AZSI01000013">
    <property type="protein sequence ID" value="KEY63193.1"/>
    <property type="molecule type" value="Genomic_DNA"/>
</dbReference>
<dbReference type="InterPro" id="IPR008681">
    <property type="entry name" value="Neg-reg_MecA"/>
</dbReference>
<dbReference type="Gene3D" id="3.30.70.1950">
    <property type="match status" value="1"/>
</dbReference>
<organism evidence="2 3">
    <name type="scientific">Lactococcus cremoris subsp. cremoris GE214</name>
    <dbReference type="NCBI Taxonomy" id="1415168"/>
    <lineage>
        <taxon>Bacteria</taxon>
        <taxon>Bacillati</taxon>
        <taxon>Bacillota</taxon>
        <taxon>Bacilli</taxon>
        <taxon>Lactobacillales</taxon>
        <taxon>Streptococcaceae</taxon>
        <taxon>Lactococcus</taxon>
        <taxon>Lactococcus cremoris subsp. cremoris</taxon>
    </lineage>
</organism>
<dbReference type="InterPro" id="IPR038471">
    <property type="entry name" value="MecA_C_sf"/>
</dbReference>
<protein>
    <submittedName>
        <fullName evidence="2">Negative regulator of genetic competence, sporulation and motility</fullName>
    </submittedName>
</protein>
<accession>A0A084AD14</accession>
<proteinExistence type="inferred from homology"/>